<evidence type="ECO:0000256" key="3">
    <source>
        <dbReference type="PROSITE-ProRule" id="PRU00023"/>
    </source>
</evidence>
<dbReference type="Gene3D" id="1.25.40.20">
    <property type="entry name" value="Ankyrin repeat-containing domain"/>
    <property type="match status" value="1"/>
</dbReference>
<keyword evidence="2 3" id="KW-0040">ANK repeat</keyword>
<dbReference type="VEuPathDB" id="FungiDB:M747DRAFT_370646"/>
<evidence type="ECO:0000256" key="1">
    <source>
        <dbReference type="ARBA" id="ARBA00022737"/>
    </source>
</evidence>
<keyword evidence="1" id="KW-0677">Repeat</keyword>
<feature type="repeat" description="ANK" evidence="3">
    <location>
        <begin position="206"/>
        <end position="234"/>
    </location>
</feature>
<dbReference type="PROSITE" id="PS50088">
    <property type="entry name" value="ANK_REPEAT"/>
    <property type="match status" value="1"/>
</dbReference>
<evidence type="ECO:0000313" key="4">
    <source>
        <dbReference type="EMBL" id="GAQ36645.1"/>
    </source>
</evidence>
<comment type="caution">
    <text evidence="4">The sequence shown here is derived from an EMBL/GenBank/DDBJ whole genome shotgun (WGS) entry which is preliminary data.</text>
</comment>
<organism evidence="4 5">
    <name type="scientific">Aspergillus niger</name>
    <dbReference type="NCBI Taxonomy" id="5061"/>
    <lineage>
        <taxon>Eukaryota</taxon>
        <taxon>Fungi</taxon>
        <taxon>Dikarya</taxon>
        <taxon>Ascomycota</taxon>
        <taxon>Pezizomycotina</taxon>
        <taxon>Eurotiomycetes</taxon>
        <taxon>Eurotiomycetidae</taxon>
        <taxon>Eurotiales</taxon>
        <taxon>Aspergillaceae</taxon>
        <taxon>Aspergillus</taxon>
        <taxon>Aspergillus subgen. Circumdati</taxon>
    </lineage>
</organism>
<evidence type="ECO:0000256" key="2">
    <source>
        <dbReference type="ARBA" id="ARBA00023043"/>
    </source>
</evidence>
<dbReference type="AlphaFoldDB" id="A0A100I8H5"/>
<dbReference type="SMART" id="SM00248">
    <property type="entry name" value="ANK"/>
    <property type="match status" value="4"/>
</dbReference>
<evidence type="ECO:0000313" key="5">
    <source>
        <dbReference type="Proteomes" id="UP000068243"/>
    </source>
</evidence>
<dbReference type="SUPFAM" id="SSF81383">
    <property type="entry name" value="F-box domain"/>
    <property type="match status" value="1"/>
</dbReference>
<dbReference type="EMBL" id="BCMY01000002">
    <property type="protein sequence ID" value="GAQ36645.1"/>
    <property type="molecule type" value="Genomic_DNA"/>
</dbReference>
<name>A0A100I8H5_ASPNG</name>
<accession>A0A100I8H5</accession>
<dbReference type="VEuPathDB" id="FungiDB:ATCC64974_55700"/>
<dbReference type="OMA" id="YNSRYYH"/>
<dbReference type="Pfam" id="PF12796">
    <property type="entry name" value="Ank_2"/>
    <property type="match status" value="1"/>
</dbReference>
<gene>
    <name evidence="4" type="ORF">ABL_01780</name>
</gene>
<dbReference type="InterPro" id="IPR002110">
    <property type="entry name" value="Ankyrin_rpt"/>
</dbReference>
<sequence>MHLTHLPNETILTIVSFLRRQRDIYALVRTNRRFYCLLRDVLYDYNSRYFHASALKSVAESGDLYLAGRLLDGLKAAVGKPRRQAPSERDWEWLSREGRIDPNHEYDCDLIDPEESVDSGDENMKHLFSWADIARHPLRAARYSTKDILTVQNALLASIRAGQKDMMVLLLDRGAQPNFYRGPRRIAKYISGWHMLLEIPPPPVPPLFLAVQCGNEKLVEILLDRGAEPDRYHPSPLYRAVADGRQDIVLMLMRGGATDCDSSMKLAAQRGDSSMMEFLLRHGARADLCGAAAYQVALSKGHSYIASLLNSRGARVYYPWELRGELEKEEGDGTKPELKLYHSSFARDLPEWFMAD</sequence>
<protein>
    <submittedName>
        <fullName evidence="4">Ankyrin repeat-containing protein</fullName>
    </submittedName>
</protein>
<dbReference type="InterPro" id="IPR036047">
    <property type="entry name" value="F-box-like_dom_sf"/>
</dbReference>
<proteinExistence type="predicted"/>
<dbReference type="SUPFAM" id="SSF48403">
    <property type="entry name" value="Ankyrin repeat"/>
    <property type="match status" value="1"/>
</dbReference>
<dbReference type="InterPro" id="IPR036770">
    <property type="entry name" value="Ankyrin_rpt-contain_sf"/>
</dbReference>
<dbReference type="PANTHER" id="PTHR24198">
    <property type="entry name" value="ANKYRIN REPEAT AND PROTEIN KINASE DOMAIN-CONTAINING PROTEIN"/>
    <property type="match status" value="1"/>
</dbReference>
<dbReference type="VEuPathDB" id="FungiDB:An02g08540"/>
<dbReference type="Proteomes" id="UP000068243">
    <property type="component" value="Unassembled WGS sequence"/>
</dbReference>
<reference evidence="5" key="1">
    <citation type="journal article" date="2016" name="Genome Announc.">
        <title>Draft genome sequence of Aspergillus niger strain An76.</title>
        <authorList>
            <person name="Gong W."/>
            <person name="Cheng Z."/>
            <person name="Zhang H."/>
            <person name="Liu L."/>
            <person name="Gao P."/>
            <person name="Wang L."/>
        </authorList>
    </citation>
    <scope>NUCLEOTIDE SEQUENCE [LARGE SCALE GENOMIC DNA]</scope>
    <source>
        <strain evidence="5">An76</strain>
    </source>
</reference>
<dbReference type="OrthoDB" id="4772757at2759"/>
<dbReference type="PANTHER" id="PTHR24198:SF165">
    <property type="entry name" value="ANKYRIN REPEAT-CONTAINING PROTEIN-RELATED"/>
    <property type="match status" value="1"/>
</dbReference>
<dbReference type="VEuPathDB" id="FungiDB:ASPNIDRAFT2_1175103"/>